<keyword evidence="6" id="KW-0808">Transferase</keyword>
<evidence type="ECO:0000313" key="10">
    <source>
        <dbReference type="EMBL" id="QTQ13939.1"/>
    </source>
</evidence>
<proteinExistence type="inferred from homology"/>
<dbReference type="PANTHER" id="PTHR43586:SF8">
    <property type="entry name" value="CYSTEINE DESULFURASE 1, CHLOROPLASTIC"/>
    <property type="match status" value="1"/>
</dbReference>
<dbReference type="GO" id="GO:0031071">
    <property type="term" value="F:cysteine desulfurase activity"/>
    <property type="evidence" value="ECO:0007669"/>
    <property type="project" value="UniProtKB-EC"/>
</dbReference>
<dbReference type="KEGG" id="tpav:HRQ91_05425"/>
<dbReference type="SUPFAM" id="SSF53383">
    <property type="entry name" value="PLP-dependent transferases"/>
    <property type="match status" value="1"/>
</dbReference>
<gene>
    <name evidence="10" type="primary">sufS</name>
    <name evidence="10" type="ORF">HRQ91_05425</name>
</gene>
<evidence type="ECO:0000256" key="4">
    <source>
        <dbReference type="ARBA" id="ARBA00012239"/>
    </source>
</evidence>
<evidence type="ECO:0000256" key="8">
    <source>
        <dbReference type="ARBA" id="ARBA00050776"/>
    </source>
</evidence>
<protein>
    <recommendedName>
        <fullName evidence="5">Probable cysteine desulfurase</fullName>
        <ecNumber evidence="4">2.8.1.7</ecNumber>
    </recommendedName>
</protein>
<sequence length="408" mass="45136">MNNIYRKDFPFFSNKQNEGLIYFDNAATAQRPVQVIEALKNFYEINNANPLRGLYALSVRATEAYENARHTIAEFINAKGDEEIIFTRNATESLNLVAYSYGMANVNAGDEIVVSVMEHHSNILPWQMVCKAKGAKLVYIECNKENGIIDPDEIESKICRKTKIVAITQVSNVLGITNPVKQIARIAHKNGAVIVVDGAQSVPHIKVDVRDLDADFFAFSGHKITGPMGTGVLYGKKELLENMTPFLRGGEMIEYVTRQEATFAEIPQKFEAGTVNAAGAVGLAAAIDYVRNIGIEKIAEHDNYLSAIMLEGIKNIPHVRIIGHPDADKHCGIITFTVEGVHPHDIATVLDTEKIAVRAGHHCAQPLGEYLGIPSSARASLYFYNTEDEVTVFIEKLKNVRKWMGYGN</sequence>
<dbReference type="PANTHER" id="PTHR43586">
    <property type="entry name" value="CYSTEINE DESULFURASE"/>
    <property type="match status" value="1"/>
</dbReference>
<dbReference type="InterPro" id="IPR016454">
    <property type="entry name" value="Cysteine_dSase"/>
</dbReference>
<evidence type="ECO:0000256" key="1">
    <source>
        <dbReference type="ARBA" id="ARBA00001933"/>
    </source>
</evidence>
<dbReference type="AlphaFoldDB" id="A0A975F3H7"/>
<dbReference type="EC" id="2.8.1.7" evidence="4"/>
<keyword evidence="11" id="KW-1185">Reference proteome</keyword>
<feature type="domain" description="Aminotransferase class V" evidence="9">
    <location>
        <begin position="21"/>
        <end position="392"/>
    </location>
</feature>
<organism evidence="10 11">
    <name type="scientific">Treponema parvum</name>
    <dbReference type="NCBI Taxonomy" id="138851"/>
    <lineage>
        <taxon>Bacteria</taxon>
        <taxon>Pseudomonadati</taxon>
        <taxon>Spirochaetota</taxon>
        <taxon>Spirochaetia</taxon>
        <taxon>Spirochaetales</taxon>
        <taxon>Treponemataceae</taxon>
        <taxon>Treponema</taxon>
    </lineage>
</organism>
<dbReference type="InterPro" id="IPR000192">
    <property type="entry name" value="Aminotrans_V_dom"/>
</dbReference>
<evidence type="ECO:0000256" key="3">
    <source>
        <dbReference type="ARBA" id="ARBA00010447"/>
    </source>
</evidence>
<keyword evidence="7" id="KW-0663">Pyridoxal phosphate</keyword>
<evidence type="ECO:0000256" key="7">
    <source>
        <dbReference type="ARBA" id="ARBA00022898"/>
    </source>
</evidence>
<dbReference type="CDD" id="cd06453">
    <property type="entry name" value="SufS_like"/>
    <property type="match status" value="1"/>
</dbReference>
<evidence type="ECO:0000256" key="2">
    <source>
        <dbReference type="ARBA" id="ARBA00002824"/>
    </source>
</evidence>
<dbReference type="InterPro" id="IPR010970">
    <property type="entry name" value="Cys_dSase_SufS"/>
</dbReference>
<evidence type="ECO:0000313" key="11">
    <source>
        <dbReference type="Proteomes" id="UP000671908"/>
    </source>
</evidence>
<comment type="similarity">
    <text evidence="3">Belongs to the class-V pyridoxal-phosphate-dependent aminotransferase family. Csd subfamily.</text>
</comment>
<dbReference type="InterPro" id="IPR015422">
    <property type="entry name" value="PyrdxlP-dep_Trfase_small"/>
</dbReference>
<dbReference type="InterPro" id="IPR015424">
    <property type="entry name" value="PyrdxlP-dep_Trfase"/>
</dbReference>
<dbReference type="GO" id="GO:0006534">
    <property type="term" value="P:cysteine metabolic process"/>
    <property type="evidence" value="ECO:0007669"/>
    <property type="project" value="InterPro"/>
</dbReference>
<accession>A0A975F3H7</accession>
<dbReference type="EMBL" id="CP054142">
    <property type="protein sequence ID" value="QTQ13939.1"/>
    <property type="molecule type" value="Genomic_DNA"/>
</dbReference>
<dbReference type="Proteomes" id="UP000671908">
    <property type="component" value="Chromosome"/>
</dbReference>
<dbReference type="PIRSF" id="PIRSF005572">
    <property type="entry name" value="NifS"/>
    <property type="match status" value="1"/>
</dbReference>
<dbReference type="GO" id="GO:0030170">
    <property type="term" value="F:pyridoxal phosphate binding"/>
    <property type="evidence" value="ECO:0007669"/>
    <property type="project" value="InterPro"/>
</dbReference>
<evidence type="ECO:0000259" key="9">
    <source>
        <dbReference type="Pfam" id="PF00266"/>
    </source>
</evidence>
<dbReference type="RefSeq" id="WP_210120611.1">
    <property type="nucleotide sequence ID" value="NZ_CP054142.1"/>
</dbReference>
<name>A0A975F3H7_9SPIR</name>
<reference evidence="10 11" key="1">
    <citation type="journal article" date="2021" name="Microbiol. Resour. Announc.">
        <title>Complete Genome Sequences of Three Human Oral Treponema parvum Isolates.</title>
        <authorList>
            <person name="Zeng H."/>
            <person name="Watt R.M."/>
        </authorList>
    </citation>
    <scope>NUCLEOTIDE SEQUENCE [LARGE SCALE GENOMIC DNA]</scope>
    <source>
        <strain evidence="10 11">ATCC 700770</strain>
    </source>
</reference>
<comment type="catalytic activity">
    <reaction evidence="8">
        <text>(sulfur carrier)-H + L-cysteine = (sulfur carrier)-SH + L-alanine</text>
        <dbReference type="Rhea" id="RHEA:43892"/>
        <dbReference type="Rhea" id="RHEA-COMP:14737"/>
        <dbReference type="Rhea" id="RHEA-COMP:14739"/>
        <dbReference type="ChEBI" id="CHEBI:29917"/>
        <dbReference type="ChEBI" id="CHEBI:35235"/>
        <dbReference type="ChEBI" id="CHEBI:57972"/>
        <dbReference type="ChEBI" id="CHEBI:64428"/>
        <dbReference type="EC" id="2.8.1.7"/>
    </reaction>
</comment>
<dbReference type="Gene3D" id="3.40.640.10">
    <property type="entry name" value="Type I PLP-dependent aspartate aminotransferase-like (Major domain)"/>
    <property type="match status" value="1"/>
</dbReference>
<evidence type="ECO:0000256" key="5">
    <source>
        <dbReference type="ARBA" id="ARBA00021850"/>
    </source>
</evidence>
<comment type="function">
    <text evidence="2">Catalyzes the removal of elemental sulfur and selenium atoms from L-cysteine, L-cystine, L-selenocysteine, and L-selenocystine to produce L-alanine.</text>
</comment>
<dbReference type="InterPro" id="IPR015421">
    <property type="entry name" value="PyrdxlP-dep_Trfase_major"/>
</dbReference>
<comment type="cofactor">
    <cofactor evidence="1">
        <name>pyridoxal 5'-phosphate</name>
        <dbReference type="ChEBI" id="CHEBI:597326"/>
    </cofactor>
</comment>
<dbReference type="NCBIfam" id="TIGR01979">
    <property type="entry name" value="sufS"/>
    <property type="match status" value="1"/>
</dbReference>
<evidence type="ECO:0000256" key="6">
    <source>
        <dbReference type="ARBA" id="ARBA00022679"/>
    </source>
</evidence>
<dbReference type="Pfam" id="PF00266">
    <property type="entry name" value="Aminotran_5"/>
    <property type="match status" value="1"/>
</dbReference>
<dbReference type="Gene3D" id="3.90.1150.10">
    <property type="entry name" value="Aspartate Aminotransferase, domain 1"/>
    <property type="match status" value="1"/>
</dbReference>